<organism evidence="9 10">
    <name type="scientific">Diplocloster modestus</name>
    <dbReference type="NCBI Taxonomy" id="2850322"/>
    <lineage>
        <taxon>Bacteria</taxon>
        <taxon>Bacillati</taxon>
        <taxon>Bacillota</taxon>
        <taxon>Clostridia</taxon>
        <taxon>Lachnospirales</taxon>
        <taxon>Lachnospiraceae</taxon>
        <taxon>Diplocloster</taxon>
    </lineage>
</organism>
<dbReference type="PANTHER" id="PTHR30193">
    <property type="entry name" value="ABC TRANSPORTER PERMEASE PROTEIN"/>
    <property type="match status" value="1"/>
</dbReference>
<evidence type="ECO:0000256" key="1">
    <source>
        <dbReference type="ARBA" id="ARBA00004651"/>
    </source>
</evidence>
<comment type="caution">
    <text evidence="9">The sequence shown here is derived from an EMBL/GenBank/DDBJ whole genome shotgun (WGS) entry which is preliminary data.</text>
</comment>
<evidence type="ECO:0000256" key="6">
    <source>
        <dbReference type="ARBA" id="ARBA00023136"/>
    </source>
</evidence>
<dbReference type="InterPro" id="IPR051393">
    <property type="entry name" value="ABC_transporter_permease"/>
</dbReference>
<dbReference type="InterPro" id="IPR000515">
    <property type="entry name" value="MetI-like"/>
</dbReference>
<feature type="transmembrane region" description="Helical" evidence="7">
    <location>
        <begin position="206"/>
        <end position="225"/>
    </location>
</feature>
<feature type="transmembrane region" description="Helical" evidence="7">
    <location>
        <begin position="12"/>
        <end position="31"/>
    </location>
</feature>
<dbReference type="PANTHER" id="PTHR30193:SF37">
    <property type="entry name" value="INNER MEMBRANE ABC TRANSPORTER PERMEASE PROTEIN YCJO"/>
    <property type="match status" value="1"/>
</dbReference>
<gene>
    <name evidence="9" type="ORF">KTH90_09535</name>
</gene>
<keyword evidence="6 7" id="KW-0472">Membrane</keyword>
<accession>A0ABS6K6V6</accession>
<dbReference type="PROSITE" id="PS50928">
    <property type="entry name" value="ABC_TM1"/>
    <property type="match status" value="1"/>
</dbReference>
<keyword evidence="2 7" id="KW-0813">Transport</keyword>
<feature type="transmembrane region" description="Helical" evidence="7">
    <location>
        <begin position="262"/>
        <end position="283"/>
    </location>
</feature>
<dbReference type="CDD" id="cd06261">
    <property type="entry name" value="TM_PBP2"/>
    <property type="match status" value="1"/>
</dbReference>
<evidence type="ECO:0000313" key="10">
    <source>
        <dbReference type="Proteomes" id="UP001314681"/>
    </source>
</evidence>
<protein>
    <submittedName>
        <fullName evidence="9">Sugar ABC transporter permease</fullName>
    </submittedName>
</protein>
<sequence length="295" mass="33041">MWLKMKNKISPYLLVAPILIVFTGIIIIPAIEGFRISLTDWDGVYSIPNFIGFDNYKKFLMDDGFYKSLWVTLRFAVVIIVVQNGLSIFLAIMLSKDRVINSIARSVFFIPTLLTMIVIGLIFSYIFSPTFGPINQLAKSLGLDAVANIDWFGNVNFAFITIVVASVWQGLGYSMIIYIGGLKNIPSDYYESAYIDGVTPWKKFRYITFPLLAPAVTVNMLMSVINGLKIFDIPFAMTQGGPADATKTVAIMLYKDAFYGRSAGYAAAESFVLLILVFVISALQTRYFRSKEVNY</sequence>
<keyword evidence="4 7" id="KW-0812">Transmembrane</keyword>
<feature type="transmembrane region" description="Helical" evidence="7">
    <location>
        <begin position="157"/>
        <end position="179"/>
    </location>
</feature>
<evidence type="ECO:0000313" key="9">
    <source>
        <dbReference type="EMBL" id="MBU9726255.1"/>
    </source>
</evidence>
<proteinExistence type="inferred from homology"/>
<keyword evidence="3" id="KW-1003">Cell membrane</keyword>
<evidence type="ECO:0000256" key="4">
    <source>
        <dbReference type="ARBA" id="ARBA00022692"/>
    </source>
</evidence>
<dbReference type="EMBL" id="JAHQCX010000005">
    <property type="protein sequence ID" value="MBU9726255.1"/>
    <property type="molecule type" value="Genomic_DNA"/>
</dbReference>
<name>A0ABS6K6V6_9FIRM</name>
<evidence type="ECO:0000256" key="5">
    <source>
        <dbReference type="ARBA" id="ARBA00022989"/>
    </source>
</evidence>
<evidence type="ECO:0000256" key="7">
    <source>
        <dbReference type="RuleBase" id="RU363032"/>
    </source>
</evidence>
<feature type="transmembrane region" description="Helical" evidence="7">
    <location>
        <begin position="106"/>
        <end position="127"/>
    </location>
</feature>
<dbReference type="Gene3D" id="1.10.3720.10">
    <property type="entry name" value="MetI-like"/>
    <property type="match status" value="1"/>
</dbReference>
<evidence type="ECO:0000259" key="8">
    <source>
        <dbReference type="PROSITE" id="PS50928"/>
    </source>
</evidence>
<keyword evidence="5 7" id="KW-1133">Transmembrane helix</keyword>
<feature type="domain" description="ABC transmembrane type-1" evidence="8">
    <location>
        <begin position="69"/>
        <end position="284"/>
    </location>
</feature>
<comment type="similarity">
    <text evidence="7">Belongs to the binding-protein-dependent transport system permease family.</text>
</comment>
<keyword evidence="10" id="KW-1185">Reference proteome</keyword>
<comment type="subcellular location">
    <subcellularLocation>
        <location evidence="1 7">Cell membrane</location>
        <topology evidence="1 7">Multi-pass membrane protein</topology>
    </subcellularLocation>
</comment>
<reference evidence="9 10" key="1">
    <citation type="submission" date="2021-06" db="EMBL/GenBank/DDBJ databases">
        <title>Description of novel taxa of the family Lachnospiraceae.</title>
        <authorList>
            <person name="Chaplin A.V."/>
            <person name="Sokolova S.R."/>
            <person name="Pikina A.P."/>
            <person name="Korzhanova M."/>
            <person name="Belova V."/>
            <person name="Korostin D."/>
            <person name="Efimov B.A."/>
        </authorList>
    </citation>
    <scope>NUCLEOTIDE SEQUENCE [LARGE SCALE GENOMIC DNA]</scope>
    <source>
        <strain evidence="9 10">ASD4241</strain>
    </source>
</reference>
<evidence type="ECO:0000256" key="3">
    <source>
        <dbReference type="ARBA" id="ARBA00022475"/>
    </source>
</evidence>
<dbReference type="Pfam" id="PF00528">
    <property type="entry name" value="BPD_transp_1"/>
    <property type="match status" value="1"/>
</dbReference>
<evidence type="ECO:0000256" key="2">
    <source>
        <dbReference type="ARBA" id="ARBA00022448"/>
    </source>
</evidence>
<feature type="transmembrane region" description="Helical" evidence="7">
    <location>
        <begin position="69"/>
        <end position="94"/>
    </location>
</feature>
<dbReference type="RefSeq" id="WP_158351157.1">
    <property type="nucleotide sequence ID" value="NZ_JAHQCX010000005.1"/>
</dbReference>
<dbReference type="SUPFAM" id="SSF161098">
    <property type="entry name" value="MetI-like"/>
    <property type="match status" value="1"/>
</dbReference>
<dbReference type="InterPro" id="IPR035906">
    <property type="entry name" value="MetI-like_sf"/>
</dbReference>
<dbReference type="Proteomes" id="UP001314681">
    <property type="component" value="Unassembled WGS sequence"/>
</dbReference>